<protein>
    <submittedName>
        <fullName evidence="4">Sugar transferase</fullName>
    </submittedName>
</protein>
<feature type="domain" description="Bacterial sugar transferase" evidence="3">
    <location>
        <begin position="24"/>
        <end position="203"/>
    </location>
</feature>
<evidence type="ECO:0000313" key="5">
    <source>
        <dbReference type="Proteomes" id="UP001212401"/>
    </source>
</evidence>
<keyword evidence="2" id="KW-0472">Membrane</keyword>
<dbReference type="EMBL" id="JAKHPH010000012">
    <property type="protein sequence ID" value="MCZ3667765.1"/>
    <property type="molecule type" value="Genomic_DNA"/>
</dbReference>
<comment type="caution">
    <text evidence="4">The sequence shown here is derived from an EMBL/GenBank/DDBJ whole genome shotgun (WGS) entry which is preliminary data.</text>
</comment>
<organism evidence="4 5">
    <name type="scientific">Limosilactobacillus vaginalis</name>
    <dbReference type="NCBI Taxonomy" id="1633"/>
    <lineage>
        <taxon>Bacteria</taxon>
        <taxon>Bacillati</taxon>
        <taxon>Bacillota</taxon>
        <taxon>Bacilli</taxon>
        <taxon>Lactobacillales</taxon>
        <taxon>Lactobacillaceae</taxon>
        <taxon>Limosilactobacillus</taxon>
    </lineage>
</organism>
<name>A0AAW5WTM8_9LACO</name>
<dbReference type="PANTHER" id="PTHR30576:SF10">
    <property type="entry name" value="SLL5057 PROTEIN"/>
    <property type="match status" value="1"/>
</dbReference>
<evidence type="ECO:0000256" key="1">
    <source>
        <dbReference type="ARBA" id="ARBA00006464"/>
    </source>
</evidence>
<keyword evidence="2" id="KW-0812">Transmembrane</keyword>
<dbReference type="InterPro" id="IPR003362">
    <property type="entry name" value="Bact_transf"/>
</dbReference>
<gene>
    <name evidence="4" type="ORF">L2724_05630</name>
</gene>
<dbReference type="PANTHER" id="PTHR30576">
    <property type="entry name" value="COLANIC BIOSYNTHESIS UDP-GLUCOSE LIPID CARRIER TRANSFERASE"/>
    <property type="match status" value="1"/>
</dbReference>
<dbReference type="AlphaFoldDB" id="A0AAW5WTM8"/>
<accession>A0AAW5WTM8</accession>
<dbReference type="GO" id="GO:0016780">
    <property type="term" value="F:phosphotransferase activity, for other substituted phosphate groups"/>
    <property type="evidence" value="ECO:0007669"/>
    <property type="project" value="TreeGrafter"/>
</dbReference>
<evidence type="ECO:0000259" key="3">
    <source>
        <dbReference type="Pfam" id="PF02397"/>
    </source>
</evidence>
<feature type="transmembrane region" description="Helical" evidence="2">
    <location>
        <begin position="26"/>
        <end position="50"/>
    </location>
</feature>
<comment type="similarity">
    <text evidence="1">Belongs to the bacterial sugar transferase family.</text>
</comment>
<sequence>MTKENQKINNQNIFKFQIYRDLIKRFFDFLFSIIAIIILAIPMITIAILIKKSSPNEPVLFKQTRIGKNNIPFTIYKFRTMVGTAPHQLSTEKFTHPEEYVTSLGQKLRRTSLDELPQLFNVIKGEMSIIGPRPLIPNETVVLKMRTELGANKVLPGITGLAQVNGRDDLIGTKKAQIDASYAQDVNILLDLIILMRTVVDVISGRGINGGKSKG</sequence>
<dbReference type="Proteomes" id="UP001212401">
    <property type="component" value="Unassembled WGS sequence"/>
</dbReference>
<dbReference type="RefSeq" id="WP_269295999.1">
    <property type="nucleotide sequence ID" value="NZ_JAKHPH010000012.1"/>
</dbReference>
<reference evidence="4" key="1">
    <citation type="submission" date="2022-01" db="EMBL/GenBank/DDBJ databases">
        <title>VMRC isolate genome collection.</title>
        <authorList>
            <person name="France M."/>
            <person name="Rutt L."/>
            <person name="Humphrys M."/>
            <person name="Ravel J."/>
        </authorList>
    </citation>
    <scope>NUCLEOTIDE SEQUENCE</scope>
    <source>
        <strain evidence="4">C0048A1</strain>
    </source>
</reference>
<keyword evidence="2" id="KW-1133">Transmembrane helix</keyword>
<evidence type="ECO:0000256" key="2">
    <source>
        <dbReference type="SAM" id="Phobius"/>
    </source>
</evidence>
<dbReference type="Pfam" id="PF02397">
    <property type="entry name" value="Bac_transf"/>
    <property type="match status" value="1"/>
</dbReference>
<keyword evidence="4" id="KW-0808">Transferase</keyword>
<evidence type="ECO:0000313" key="4">
    <source>
        <dbReference type="EMBL" id="MCZ3667765.1"/>
    </source>
</evidence>
<proteinExistence type="inferred from homology"/>